<keyword evidence="1" id="KW-0472">Membrane</keyword>
<dbReference type="EMBL" id="CP046276">
    <property type="protein sequence ID" value="QGS51687.1"/>
    <property type="molecule type" value="Genomic_DNA"/>
</dbReference>
<reference evidence="2 3" key="1">
    <citation type="submission" date="2019-11" db="EMBL/GenBank/DDBJ databases">
        <title>Complete genome sequence of Spiroplasma tabanidicola TAUS-1 (DSM 22603).</title>
        <authorList>
            <person name="Huang C.-T."/>
            <person name="Lin Y.-C."/>
            <person name="Kuo C.-H."/>
        </authorList>
    </citation>
    <scope>NUCLEOTIDE SEQUENCE [LARGE SCALE GENOMIC DNA]</scope>
    <source>
        <strain evidence="2 3">TAUS-1</strain>
    </source>
</reference>
<feature type="transmembrane region" description="Helical" evidence="1">
    <location>
        <begin position="12"/>
        <end position="30"/>
    </location>
</feature>
<keyword evidence="1" id="KW-1133">Transmembrane helix</keyword>
<proteinExistence type="predicted"/>
<sequence length="108" mass="11453">MRELTNQEKHDVIGGAGITGALFSGIASIFKSIGSFFTDTINTGVTAGLAYKYAGSADEFEYKNGSSSFKFSKKASISAKNDLDKKALDIEAKTAESFIPVAPVISFN</sequence>
<dbReference type="Proteomes" id="UP000424468">
    <property type="component" value="Chromosome"/>
</dbReference>
<protein>
    <submittedName>
        <fullName evidence="2">Uncharacterized protein</fullName>
    </submittedName>
</protein>
<evidence type="ECO:0000313" key="3">
    <source>
        <dbReference type="Proteomes" id="UP000424468"/>
    </source>
</evidence>
<keyword evidence="3" id="KW-1185">Reference proteome</keyword>
<dbReference type="RefSeq" id="WP_156005906.1">
    <property type="nucleotide sequence ID" value="NZ_CP046276.1"/>
</dbReference>
<keyword evidence="1" id="KW-0812">Transmembrane</keyword>
<accession>A0A6I6C4C3</accession>
<gene>
    <name evidence="2" type="ORF">STABA_v1c03240</name>
</gene>
<dbReference type="KEGG" id="stab:STABA_v1c03240"/>
<evidence type="ECO:0000313" key="2">
    <source>
        <dbReference type="EMBL" id="QGS51687.1"/>
    </source>
</evidence>
<name>A0A6I6C4C3_9MOLU</name>
<evidence type="ECO:0000256" key="1">
    <source>
        <dbReference type="SAM" id="Phobius"/>
    </source>
</evidence>
<dbReference type="AlphaFoldDB" id="A0A6I6C4C3"/>
<dbReference type="OrthoDB" id="389806at2"/>
<organism evidence="2 3">
    <name type="scientific">Spiroplasma tabanidicola</name>
    <dbReference type="NCBI Taxonomy" id="324079"/>
    <lineage>
        <taxon>Bacteria</taxon>
        <taxon>Bacillati</taxon>
        <taxon>Mycoplasmatota</taxon>
        <taxon>Mollicutes</taxon>
        <taxon>Entomoplasmatales</taxon>
        <taxon>Spiroplasmataceae</taxon>
        <taxon>Spiroplasma</taxon>
    </lineage>
</organism>